<dbReference type="RefSeq" id="XP_049262480.1">
    <property type="nucleotide sequence ID" value="XM_049408197.1"/>
</dbReference>
<dbReference type="PANTHER" id="PTHR31123">
    <property type="entry name" value="ACCUMULATION OF DYADS PROTEIN 2-RELATED"/>
    <property type="match status" value="1"/>
</dbReference>
<feature type="transmembrane region" description="Helical" evidence="6">
    <location>
        <begin position="99"/>
        <end position="121"/>
    </location>
</feature>
<feature type="transmembrane region" description="Helical" evidence="6">
    <location>
        <begin position="216"/>
        <end position="236"/>
    </location>
</feature>
<evidence type="ECO:0008006" key="9">
    <source>
        <dbReference type="Google" id="ProtNLM"/>
    </source>
</evidence>
<organism evidence="7 8">
    <name type="scientific">[Candida] subhashii</name>
    <dbReference type="NCBI Taxonomy" id="561895"/>
    <lineage>
        <taxon>Eukaryota</taxon>
        <taxon>Fungi</taxon>
        <taxon>Dikarya</taxon>
        <taxon>Ascomycota</taxon>
        <taxon>Saccharomycotina</taxon>
        <taxon>Pichiomycetes</taxon>
        <taxon>Debaryomycetaceae</taxon>
        <taxon>Spathaspora</taxon>
    </lineage>
</organism>
<evidence type="ECO:0000256" key="6">
    <source>
        <dbReference type="SAM" id="Phobius"/>
    </source>
</evidence>
<proteinExistence type="inferred from homology"/>
<accession>A0A8J5QFZ3</accession>
<keyword evidence="3 6" id="KW-0812">Transmembrane</keyword>
<dbReference type="AlphaFoldDB" id="A0A8J5QFZ3"/>
<feature type="transmembrane region" description="Helical" evidence="6">
    <location>
        <begin position="128"/>
        <end position="150"/>
    </location>
</feature>
<dbReference type="NCBIfam" id="NF038013">
    <property type="entry name" value="AceTr_1"/>
    <property type="match status" value="1"/>
</dbReference>
<dbReference type="Proteomes" id="UP000694255">
    <property type="component" value="Unassembled WGS sequence"/>
</dbReference>
<evidence type="ECO:0000256" key="4">
    <source>
        <dbReference type="ARBA" id="ARBA00022989"/>
    </source>
</evidence>
<keyword evidence="8" id="KW-1185">Reference proteome</keyword>
<protein>
    <recommendedName>
        <fullName evidence="9">Ammonia transport outward protein 2</fullName>
    </recommendedName>
</protein>
<dbReference type="GO" id="GO:0015123">
    <property type="term" value="F:acetate transmembrane transporter activity"/>
    <property type="evidence" value="ECO:0007669"/>
    <property type="project" value="TreeGrafter"/>
</dbReference>
<evidence type="ECO:0000313" key="7">
    <source>
        <dbReference type="EMBL" id="KAG7662247.1"/>
    </source>
</evidence>
<keyword evidence="5 6" id="KW-0472">Membrane</keyword>
<reference evidence="7 8" key="1">
    <citation type="journal article" date="2021" name="DNA Res.">
        <title>Genome analysis of Candida subhashii reveals its hybrid nature and dual mitochondrial genome conformations.</title>
        <authorList>
            <person name="Mixao V."/>
            <person name="Hegedusova E."/>
            <person name="Saus E."/>
            <person name="Pryszcz L.P."/>
            <person name="Cillingova A."/>
            <person name="Nosek J."/>
            <person name="Gabaldon T."/>
        </authorList>
    </citation>
    <scope>NUCLEOTIDE SEQUENCE [LARGE SCALE GENOMIC DNA]</scope>
    <source>
        <strain evidence="7 8">CBS 10753</strain>
    </source>
</reference>
<evidence type="ECO:0000256" key="2">
    <source>
        <dbReference type="ARBA" id="ARBA00005587"/>
    </source>
</evidence>
<dbReference type="EMBL" id="JAGSYN010000182">
    <property type="protein sequence ID" value="KAG7662247.1"/>
    <property type="molecule type" value="Genomic_DNA"/>
</dbReference>
<dbReference type="GeneID" id="73471057"/>
<evidence type="ECO:0000256" key="1">
    <source>
        <dbReference type="ARBA" id="ARBA00004141"/>
    </source>
</evidence>
<feature type="transmembrane region" description="Helical" evidence="6">
    <location>
        <begin position="71"/>
        <end position="93"/>
    </location>
</feature>
<evidence type="ECO:0000256" key="3">
    <source>
        <dbReference type="ARBA" id="ARBA00022692"/>
    </source>
</evidence>
<feature type="transmembrane region" description="Helical" evidence="6">
    <location>
        <begin position="162"/>
        <end position="180"/>
    </location>
</feature>
<dbReference type="PANTHER" id="PTHR31123:SF1">
    <property type="entry name" value="ACCUMULATION OF DYADS PROTEIN 2-RELATED"/>
    <property type="match status" value="1"/>
</dbReference>
<dbReference type="GO" id="GO:0005886">
    <property type="term" value="C:plasma membrane"/>
    <property type="evidence" value="ECO:0007669"/>
    <property type="project" value="TreeGrafter"/>
</dbReference>
<dbReference type="InterPro" id="IPR051633">
    <property type="entry name" value="AceTr"/>
</dbReference>
<name>A0A8J5QFZ3_9ASCO</name>
<comment type="similarity">
    <text evidence="2">Belongs to the acetate uptake transporter (AceTr) (TC 2.A.96) family.</text>
</comment>
<sequence length="261" mass="27699">MSSSDSINSSIMKDETVYNISKVQTTGPGEEYVILGPNKYYRHELYGAIGPILNLGHPSPQSRRMGNPTPIGLAGFAMTCLVMSLYGLHVGGITIGNMIVGQVIFFGGIGQFVCGVGEILIGNTFGAVAMLSFSSFWFSYAAIQIPSFGIAQAYMDEDPEQLGNAIGLMLLGYAVLAAGLTTLLFKAVWSVLLLFISITMTFAIQSAGEMSQNPTVLLVGNISGVITGVLGIYNCIAETATKQNSYFTLSVFPIGNKAHGH</sequence>
<gene>
    <name evidence="7" type="ORF">J8A68_004257</name>
</gene>
<comment type="subcellular location">
    <subcellularLocation>
        <location evidence="1">Membrane</location>
        <topology evidence="1">Multi-pass membrane protein</topology>
    </subcellularLocation>
</comment>
<dbReference type="OrthoDB" id="3648309at2759"/>
<feature type="transmembrane region" description="Helical" evidence="6">
    <location>
        <begin position="187"/>
        <end position="204"/>
    </location>
</feature>
<evidence type="ECO:0000313" key="8">
    <source>
        <dbReference type="Proteomes" id="UP000694255"/>
    </source>
</evidence>
<evidence type="ECO:0000256" key="5">
    <source>
        <dbReference type="ARBA" id="ARBA00023136"/>
    </source>
</evidence>
<dbReference type="Pfam" id="PF01184">
    <property type="entry name" value="Gpr1_Fun34_YaaH"/>
    <property type="match status" value="1"/>
</dbReference>
<keyword evidence="4 6" id="KW-1133">Transmembrane helix</keyword>
<comment type="caution">
    <text evidence="7">The sequence shown here is derived from an EMBL/GenBank/DDBJ whole genome shotgun (WGS) entry which is preliminary data.</text>
</comment>
<dbReference type="InterPro" id="IPR000791">
    <property type="entry name" value="Gpr1/Fun34/SatP-like"/>
</dbReference>